<accession>A0AA38FAD5</accession>
<evidence type="ECO:0000313" key="1">
    <source>
        <dbReference type="EMBL" id="KAH9294132.1"/>
    </source>
</evidence>
<reference evidence="1 2" key="1">
    <citation type="journal article" date="2021" name="Nat. Plants">
        <title>The Taxus genome provides insights into paclitaxel biosynthesis.</title>
        <authorList>
            <person name="Xiong X."/>
            <person name="Gou J."/>
            <person name="Liao Q."/>
            <person name="Li Y."/>
            <person name="Zhou Q."/>
            <person name="Bi G."/>
            <person name="Li C."/>
            <person name="Du R."/>
            <person name="Wang X."/>
            <person name="Sun T."/>
            <person name="Guo L."/>
            <person name="Liang H."/>
            <person name="Lu P."/>
            <person name="Wu Y."/>
            <person name="Zhang Z."/>
            <person name="Ro D.K."/>
            <person name="Shang Y."/>
            <person name="Huang S."/>
            <person name="Yan J."/>
        </authorList>
    </citation>
    <scope>NUCLEOTIDE SEQUENCE [LARGE SCALE GENOMIC DNA]</scope>
    <source>
        <strain evidence="1">Ta-2019</strain>
    </source>
</reference>
<name>A0AA38FAD5_TAXCH</name>
<sequence>GFVMVIYGLLHSFDEGNKWNGAASMRRGVMKIYPSCSFSVDVPPIIVELEVPHALEELGESPK</sequence>
<evidence type="ECO:0000313" key="2">
    <source>
        <dbReference type="Proteomes" id="UP000824469"/>
    </source>
</evidence>
<dbReference type="EMBL" id="JAHRHJ020000360">
    <property type="protein sequence ID" value="KAH9294132.1"/>
    <property type="molecule type" value="Genomic_DNA"/>
</dbReference>
<gene>
    <name evidence="1" type="ORF">KI387_040664</name>
</gene>
<organism evidence="1 2">
    <name type="scientific">Taxus chinensis</name>
    <name type="common">Chinese yew</name>
    <name type="synonym">Taxus wallichiana var. chinensis</name>
    <dbReference type="NCBI Taxonomy" id="29808"/>
    <lineage>
        <taxon>Eukaryota</taxon>
        <taxon>Viridiplantae</taxon>
        <taxon>Streptophyta</taxon>
        <taxon>Embryophyta</taxon>
        <taxon>Tracheophyta</taxon>
        <taxon>Spermatophyta</taxon>
        <taxon>Pinopsida</taxon>
        <taxon>Pinidae</taxon>
        <taxon>Conifers II</taxon>
        <taxon>Cupressales</taxon>
        <taxon>Taxaceae</taxon>
        <taxon>Taxus</taxon>
    </lineage>
</organism>
<dbReference type="AlphaFoldDB" id="A0AA38FAD5"/>
<dbReference type="Proteomes" id="UP000824469">
    <property type="component" value="Unassembled WGS sequence"/>
</dbReference>
<keyword evidence="2" id="KW-1185">Reference proteome</keyword>
<feature type="non-terminal residue" evidence="1">
    <location>
        <position position="1"/>
    </location>
</feature>
<comment type="caution">
    <text evidence="1">The sequence shown here is derived from an EMBL/GenBank/DDBJ whole genome shotgun (WGS) entry which is preliminary data.</text>
</comment>
<proteinExistence type="predicted"/>
<protein>
    <submittedName>
        <fullName evidence="1">Uncharacterized protein</fullName>
    </submittedName>
</protein>
<feature type="non-terminal residue" evidence="1">
    <location>
        <position position="63"/>
    </location>
</feature>